<name>T1E8L4_ANOAQ</name>
<keyword evidence="1" id="KW-0472">Membrane</keyword>
<keyword evidence="1" id="KW-1133">Transmembrane helix</keyword>
<protein>
    <submittedName>
        <fullName evidence="2">Uncharacterized protein</fullName>
    </submittedName>
</protein>
<feature type="transmembrane region" description="Helical" evidence="1">
    <location>
        <begin position="124"/>
        <end position="145"/>
    </location>
</feature>
<reference evidence="2" key="1">
    <citation type="submission" date="2013-07" db="EMBL/GenBank/DDBJ databases">
        <title>Transcriptome sequencing and developmental regulation of gene expression in Anopheles aquasalis.</title>
        <authorList>
            <consortium name="Brazilian Malaria Network (MCT/CNPq/MS/SCTIE/DECIT/PRONEX 555648/2009-5) and Research Network on Bioactive Molecules from Arthropod Vectors (NAP-MOBIARVE"/>
            <consortium name="University of Sao Paulo)"/>
            <person name="Marinotti O."/>
            <person name="Ribeiro J.M.C."/>
            <person name="Costa-da-Silva A.L."/>
            <person name="Silva M.C.P."/>
            <person name="Lopes A.R."/>
            <person name="Barros M.S."/>
            <person name="Sa-Nunes A."/>
            <person name="Konjin B.B."/>
            <person name="Carvalho E."/>
            <person name="Suesdek L."/>
            <person name="Silva-Neto M.A.C."/>
            <person name="Capurro M.L."/>
        </authorList>
    </citation>
    <scope>NUCLEOTIDE SEQUENCE</scope>
    <source>
        <tissue evidence="2">Whole body</tissue>
    </source>
</reference>
<evidence type="ECO:0000313" key="2">
    <source>
        <dbReference type="EMBL" id="JAA98937.1"/>
    </source>
</evidence>
<accession>T1E8L4</accession>
<dbReference type="EMBL" id="GAMD01002653">
    <property type="protein sequence ID" value="JAA98937.1"/>
    <property type="molecule type" value="mRNA"/>
</dbReference>
<evidence type="ECO:0000256" key="1">
    <source>
        <dbReference type="SAM" id="Phobius"/>
    </source>
</evidence>
<proteinExistence type="evidence at transcript level"/>
<organism evidence="2">
    <name type="scientific">Anopheles aquasalis</name>
    <name type="common">Malaria mosquito</name>
    <dbReference type="NCBI Taxonomy" id="42839"/>
    <lineage>
        <taxon>Eukaryota</taxon>
        <taxon>Metazoa</taxon>
        <taxon>Ecdysozoa</taxon>
        <taxon>Arthropoda</taxon>
        <taxon>Hexapoda</taxon>
        <taxon>Insecta</taxon>
        <taxon>Pterygota</taxon>
        <taxon>Neoptera</taxon>
        <taxon>Endopterygota</taxon>
        <taxon>Diptera</taxon>
        <taxon>Nematocera</taxon>
        <taxon>Culicoidea</taxon>
        <taxon>Culicidae</taxon>
        <taxon>Anophelinae</taxon>
        <taxon>Anopheles</taxon>
    </lineage>
</organism>
<sequence>MILYCARSSVITFHIRILKPSRQSIPYAFNISSSSSSISADSSSCFSSFRASTYWISSSASSAPSTSMRRADCWASSFARRSLRPIAGERMRAMFFCTSTMSRWISWSRAFRSRSMMKWHSRRCLISLIFFTASIVLFHSSRLYLIGTLRRFSNSKLGSTVSSFSCVLRYARVQRILRGFFFLLNARRHLDRQNRNSLQSFRTKTLPCPGKILLEQKKHVSIRIFPA</sequence>
<dbReference type="AlphaFoldDB" id="T1E8L4"/>
<keyword evidence="1" id="KW-0812">Transmembrane</keyword>